<accession>A0A931CH96</accession>
<dbReference type="EMBL" id="JADQTO010000018">
    <property type="protein sequence ID" value="MBG0566118.1"/>
    <property type="molecule type" value="Genomic_DNA"/>
</dbReference>
<evidence type="ECO:0000313" key="2">
    <source>
        <dbReference type="Proteomes" id="UP000598146"/>
    </source>
</evidence>
<comment type="caution">
    <text evidence="1">The sequence shown here is derived from an EMBL/GenBank/DDBJ whole genome shotgun (WGS) entry which is preliminary data.</text>
</comment>
<dbReference type="Proteomes" id="UP000598146">
    <property type="component" value="Unassembled WGS sequence"/>
</dbReference>
<organism evidence="1 2">
    <name type="scientific">Actinoplanes aureus</name>
    <dbReference type="NCBI Taxonomy" id="2792083"/>
    <lineage>
        <taxon>Bacteria</taxon>
        <taxon>Bacillati</taxon>
        <taxon>Actinomycetota</taxon>
        <taxon>Actinomycetes</taxon>
        <taxon>Micromonosporales</taxon>
        <taxon>Micromonosporaceae</taxon>
        <taxon>Actinoplanes</taxon>
    </lineage>
</organism>
<reference evidence="1" key="1">
    <citation type="submission" date="2020-11" db="EMBL/GenBank/DDBJ databases">
        <title>Isolation and identification of active actinomycetes.</title>
        <authorList>
            <person name="Sun X."/>
        </authorList>
    </citation>
    <scope>NUCLEOTIDE SEQUENCE</scope>
    <source>
        <strain evidence="1">NEAU-A11</strain>
    </source>
</reference>
<keyword evidence="2" id="KW-1185">Reference proteome</keyword>
<dbReference type="RefSeq" id="WP_196417893.1">
    <property type="nucleotide sequence ID" value="NZ_JADQTO010000018.1"/>
</dbReference>
<sequence length="224" mass="24272">MVGTRDARPPDFVPVLSRGKHRHPRRGACFMEFASYLAGERWTDHPACTHPLLAHLARLVNDYTSDAERRRLIGLIPSVVGLTSDDARVDLKIALRAATTALPVVAEERQRTMAVTVLTANRLLAELDGRAPGHLEDASAHALRQAPLAARWAREYTATVPVSLRAFRERGARAAVLYAVDGISTACTGNPDQLLRELLAAAIDDCAAHVRAATSPQPHVTAGR</sequence>
<gene>
    <name evidence="1" type="ORF">I4J89_32195</name>
</gene>
<protein>
    <submittedName>
        <fullName evidence="1">Uncharacterized protein</fullName>
    </submittedName>
</protein>
<proteinExistence type="predicted"/>
<dbReference type="AlphaFoldDB" id="A0A931CH96"/>
<evidence type="ECO:0000313" key="1">
    <source>
        <dbReference type="EMBL" id="MBG0566118.1"/>
    </source>
</evidence>
<name>A0A931CH96_9ACTN</name>